<proteinExistence type="inferred from homology"/>
<dbReference type="FunCoup" id="W0DVZ4">
    <property type="interactions" value="132"/>
</dbReference>
<dbReference type="OrthoDB" id="9785233at2"/>
<dbReference type="InterPro" id="IPR025965">
    <property type="entry name" value="FlgD/Vpr_Ig-like"/>
</dbReference>
<evidence type="ECO:0000259" key="7">
    <source>
        <dbReference type="Pfam" id="PF13861"/>
    </source>
</evidence>
<comment type="similarity">
    <text evidence="1 5">Belongs to the FlgD family.</text>
</comment>
<dbReference type="InterPro" id="IPR005648">
    <property type="entry name" value="FlgD"/>
</dbReference>
<keyword evidence="8" id="KW-0969">Cilium</keyword>
<keyword evidence="9" id="KW-1185">Reference proteome</keyword>
<evidence type="ECO:0000313" key="8">
    <source>
        <dbReference type="EMBL" id="AHF01051.1"/>
    </source>
</evidence>
<dbReference type="Gene3D" id="2.60.40.4070">
    <property type="match status" value="1"/>
</dbReference>
<dbReference type="Gene3D" id="2.30.30.910">
    <property type="match status" value="1"/>
</dbReference>
<comment type="function">
    <text evidence="4 5">Required for flagellar hook formation. May act as a scaffolding protein.</text>
</comment>
<dbReference type="EMBL" id="CP007030">
    <property type="protein sequence ID" value="AHF01051.1"/>
    <property type="molecule type" value="Genomic_DNA"/>
</dbReference>
<evidence type="ECO:0000259" key="6">
    <source>
        <dbReference type="Pfam" id="PF13860"/>
    </source>
</evidence>
<dbReference type="AlphaFoldDB" id="W0DVZ4"/>
<dbReference type="GO" id="GO:0044781">
    <property type="term" value="P:bacterial-type flagellum organization"/>
    <property type="evidence" value="ECO:0007669"/>
    <property type="project" value="UniProtKB-UniRule"/>
</dbReference>
<name>W0DVZ4_9GAMM</name>
<gene>
    <name evidence="8" type="ORF">THIAE_03895</name>
</gene>
<protein>
    <recommendedName>
        <fullName evidence="2 5">Basal-body rod modification protein FlgD</fullName>
    </recommendedName>
</protein>
<evidence type="ECO:0000256" key="2">
    <source>
        <dbReference type="ARBA" id="ARBA00016013"/>
    </source>
</evidence>
<evidence type="ECO:0000256" key="1">
    <source>
        <dbReference type="ARBA" id="ARBA00010577"/>
    </source>
</evidence>
<evidence type="ECO:0000256" key="3">
    <source>
        <dbReference type="ARBA" id="ARBA00022795"/>
    </source>
</evidence>
<dbReference type="HOGENOM" id="CLU_047535_0_1_6"/>
<dbReference type="KEGG" id="tao:THIAE_03895"/>
<evidence type="ECO:0000256" key="5">
    <source>
        <dbReference type="RuleBase" id="RU362076"/>
    </source>
</evidence>
<feature type="domain" description="FlgD/Vpr Ig-like" evidence="6">
    <location>
        <begin position="108"/>
        <end position="175"/>
    </location>
</feature>
<dbReference type="Pfam" id="PF13861">
    <property type="entry name" value="FLgD_tudor"/>
    <property type="match status" value="1"/>
</dbReference>
<dbReference type="eggNOG" id="COG1843">
    <property type="taxonomic scope" value="Bacteria"/>
</dbReference>
<dbReference type="Pfam" id="PF03963">
    <property type="entry name" value="FlgD"/>
    <property type="match status" value="1"/>
</dbReference>
<dbReference type="InParanoid" id="W0DVZ4"/>
<dbReference type="STRING" id="717772.THIAE_03895"/>
<dbReference type="Proteomes" id="UP000005380">
    <property type="component" value="Chromosome"/>
</dbReference>
<sequence>MNVFPTNNSFSETLSTPSNSAAFAPSQAMGQSEFLMLLTTQLMNQDPTKPMDPTSFVSDLTQMSQLEATTELNRSVMAMTAGFQNLQLMQASSLIGKNVQAQGEIMSHTEGRTSALRLSADESLTDVKVIISDSRGVVRQLDYPGLLSRGESAFNWDGLNSDGGFAPTNNYRVVAFGYDGEGNIKPVKTIVGTQVQSVSVQPDGDMLLTLSTGERVSMKAVREIGA</sequence>
<accession>W0DVZ4</accession>
<feature type="domain" description="FlgD Tudor-like" evidence="7">
    <location>
        <begin position="87"/>
        <end position="222"/>
    </location>
</feature>
<reference evidence="8 9" key="1">
    <citation type="submission" date="2013-12" db="EMBL/GenBank/DDBJ databases">
        <authorList>
            <consortium name="DOE Joint Genome Institute"/>
            <person name="Kappler U."/>
            <person name="Huntemann M."/>
            <person name="Han J."/>
            <person name="Chen A."/>
            <person name="Kyrpides N."/>
            <person name="Mavromatis K."/>
            <person name="Markowitz V."/>
            <person name="Palaniappan K."/>
            <person name="Ivanova N."/>
            <person name="Schaumberg A."/>
            <person name="Pati A."/>
            <person name="Liolios K."/>
            <person name="Nordberg H.P."/>
            <person name="Cantor M.N."/>
            <person name="Hua S.X."/>
            <person name="Woyke T."/>
        </authorList>
    </citation>
    <scope>NUCLEOTIDE SEQUENCE [LARGE SCALE GENOMIC DNA]</scope>
    <source>
        <strain evidence="9">AL2</strain>
    </source>
</reference>
<dbReference type="InterPro" id="IPR025963">
    <property type="entry name" value="FLgD_Tudor"/>
</dbReference>
<keyword evidence="8" id="KW-0282">Flagellum</keyword>
<evidence type="ECO:0000256" key="4">
    <source>
        <dbReference type="ARBA" id="ARBA00024746"/>
    </source>
</evidence>
<dbReference type="RefSeq" id="WP_006459176.1">
    <property type="nucleotide sequence ID" value="NZ_CP007030.1"/>
</dbReference>
<dbReference type="Pfam" id="PF13860">
    <property type="entry name" value="FlgD_ig"/>
    <property type="match status" value="1"/>
</dbReference>
<keyword evidence="8" id="KW-0966">Cell projection</keyword>
<organism evidence="8 9">
    <name type="scientific">Thiomicrospira aerophila AL3</name>
    <dbReference type="NCBI Taxonomy" id="717772"/>
    <lineage>
        <taxon>Bacteria</taxon>
        <taxon>Pseudomonadati</taxon>
        <taxon>Pseudomonadota</taxon>
        <taxon>Gammaproteobacteria</taxon>
        <taxon>Thiotrichales</taxon>
        <taxon>Piscirickettsiaceae</taxon>
        <taxon>Thiomicrospira</taxon>
    </lineage>
</organism>
<evidence type="ECO:0000313" key="9">
    <source>
        <dbReference type="Proteomes" id="UP000005380"/>
    </source>
</evidence>
<keyword evidence="3 5" id="KW-1005">Bacterial flagellum biogenesis</keyword>